<dbReference type="PIRSF" id="PIRSF026782">
    <property type="entry name" value="CbiD"/>
    <property type="match status" value="1"/>
</dbReference>
<dbReference type="EMBL" id="LK932416">
    <property type="protein sequence ID" value="CDS89919.1"/>
    <property type="molecule type" value="Genomic_DNA"/>
</dbReference>
<dbReference type="UniPathway" id="UPA00148">
    <property type="reaction ID" value="UER00227"/>
</dbReference>
<keyword evidence="1 5" id="KW-0169">Cobalamin biosynthesis</keyword>
<dbReference type="PANTHER" id="PTHR35863:SF1">
    <property type="entry name" value="COBALT-PRECORRIN-5B C(1)-METHYLTRANSFERASE"/>
    <property type="match status" value="1"/>
</dbReference>
<evidence type="ECO:0000313" key="8">
    <source>
        <dbReference type="EMBL" id="CDT39539.1"/>
    </source>
</evidence>
<evidence type="ECO:0000256" key="1">
    <source>
        <dbReference type="ARBA" id="ARBA00022573"/>
    </source>
</evidence>
<evidence type="ECO:0000256" key="4">
    <source>
        <dbReference type="ARBA" id="ARBA00022691"/>
    </source>
</evidence>
<evidence type="ECO:0000256" key="5">
    <source>
        <dbReference type="HAMAP-Rule" id="MF_00787"/>
    </source>
</evidence>
<evidence type="ECO:0000256" key="3">
    <source>
        <dbReference type="ARBA" id="ARBA00022679"/>
    </source>
</evidence>
<evidence type="ECO:0000313" key="7">
    <source>
        <dbReference type="EMBL" id="CDS89919.1"/>
    </source>
</evidence>
<dbReference type="HAMAP" id="MF_00787">
    <property type="entry name" value="CbiD"/>
    <property type="match status" value="1"/>
</dbReference>
<reference evidence="8" key="1">
    <citation type="submission" date="2014-07" db="EMBL/GenBank/DDBJ databases">
        <authorList>
            <person name="Monot Marc"/>
        </authorList>
    </citation>
    <scope>NUCLEOTIDE SEQUENCE</scope>
    <source>
        <strain evidence="8">7032989</strain>
        <strain evidence="7">7032994</strain>
    </source>
</reference>
<dbReference type="GO" id="GO:0019251">
    <property type="term" value="P:anaerobic cobalamin biosynthetic process"/>
    <property type="evidence" value="ECO:0007669"/>
    <property type="project" value="UniProtKB-UniRule"/>
</dbReference>
<accession>A0A069AV10</accession>
<dbReference type="Pfam" id="PF01888">
    <property type="entry name" value="CbiD"/>
    <property type="match status" value="1"/>
</dbReference>
<dbReference type="Gene3D" id="3.30.2110.10">
    <property type="entry name" value="CbiD-like"/>
    <property type="match status" value="1"/>
</dbReference>
<dbReference type="EMBL" id="LK932531">
    <property type="protein sequence ID" value="CDS89730.1"/>
    <property type="molecule type" value="Genomic_DNA"/>
</dbReference>
<dbReference type="RefSeq" id="WP_021363066.1">
    <property type="nucleotide sequence ID" value="NZ_BBYB01000109.1"/>
</dbReference>
<dbReference type="AlphaFoldDB" id="A0A069AV10"/>
<evidence type="ECO:0000256" key="2">
    <source>
        <dbReference type="ARBA" id="ARBA00022603"/>
    </source>
</evidence>
<comment type="function">
    <text evidence="5">Catalyzes the methylation of C-1 in cobalt-precorrin-5B to form cobalt-precorrin-6A.</text>
</comment>
<dbReference type="NCBIfam" id="TIGR00312">
    <property type="entry name" value="cbiD"/>
    <property type="match status" value="1"/>
</dbReference>
<comment type="catalytic activity">
    <reaction evidence="5">
        <text>Co-precorrin-5B + S-adenosyl-L-methionine = Co-precorrin-6A + S-adenosyl-L-homocysteine</text>
        <dbReference type="Rhea" id="RHEA:26285"/>
        <dbReference type="ChEBI" id="CHEBI:57856"/>
        <dbReference type="ChEBI" id="CHEBI:59789"/>
        <dbReference type="ChEBI" id="CHEBI:60063"/>
        <dbReference type="ChEBI" id="CHEBI:60064"/>
        <dbReference type="EC" id="2.1.1.195"/>
    </reaction>
</comment>
<name>A0A069AV10_CLODI</name>
<proteinExistence type="inferred from homology"/>
<gene>
    <name evidence="5 8" type="primary">cbiD</name>
    <name evidence="8" type="ORF">BN1095_460077</name>
    <name evidence="6" type="ORF">BN1096_760012</name>
    <name evidence="7" type="ORF">BN1097_760012</name>
</gene>
<comment type="pathway">
    <text evidence="5">Cofactor biosynthesis; adenosylcobalamin biosynthesis; cob(II)yrinate a,c-diamide from sirohydrochlorin (anaerobic route): step 6/10.</text>
</comment>
<dbReference type="PANTHER" id="PTHR35863">
    <property type="entry name" value="COBALT-PRECORRIN-5B C(1)-METHYLTRANSFERASE"/>
    <property type="match status" value="1"/>
</dbReference>
<protein>
    <recommendedName>
        <fullName evidence="5">Cobalt-precorrin-5B C(1)-methyltransferase</fullName>
        <ecNumber evidence="5">2.1.1.195</ecNumber>
    </recommendedName>
    <alternativeName>
        <fullName evidence="5">Cobalt-precorrin-6A synthase</fullName>
    </alternativeName>
</protein>
<dbReference type="EMBL" id="LK933138">
    <property type="protein sequence ID" value="CDT39539.1"/>
    <property type="molecule type" value="Genomic_DNA"/>
</dbReference>
<evidence type="ECO:0000313" key="6">
    <source>
        <dbReference type="EMBL" id="CDS89730.1"/>
    </source>
</evidence>
<dbReference type="GO" id="GO:0032259">
    <property type="term" value="P:methylation"/>
    <property type="evidence" value="ECO:0007669"/>
    <property type="project" value="UniProtKB-KW"/>
</dbReference>
<sequence length="408" mass="45455">MEEYVYIDGKKYRRGYTTGSCATGASKAAVYMLITKNRINTINIDTPKGIPLLLKVDNINISDTFVECSIKKDGGDDIDATHTMDIYARAEIVAKNDKNKGYLTLKDIDSLSTNSECKSELYKFIRVYGGTGIGVVTKKGLSVDVGKPAINPTPLKMINHEIRKLIGDNFEPILGNDKVLKITIFAPQGETVAKKTFNPRLGIVGGISIIGTTGIVEPMSDEGWKKSLSIELQMKKEQGLDKIILVPGNHGEQFIREKLNLDIKYVVRVSNFIGYMIKEAQRIGYKKILMAGHIGKFIKVSAGIFNTHSKVADARSEILVANLALMGARYEFLNKINQCVTTEEAVELINNSEYREVYNILSNKCRERVKQYLNEDSDDIDVEVIIFSMDKSLLGKSDNTDDLVEVFI</sequence>
<dbReference type="InterPro" id="IPR036074">
    <property type="entry name" value="CbiD_sf"/>
</dbReference>
<dbReference type="InterPro" id="IPR002748">
    <property type="entry name" value="CbiD"/>
</dbReference>
<dbReference type="GO" id="GO:0008168">
    <property type="term" value="F:methyltransferase activity"/>
    <property type="evidence" value="ECO:0007669"/>
    <property type="project" value="UniProtKB-UniRule"/>
</dbReference>
<keyword evidence="4 5" id="KW-0949">S-adenosyl-L-methionine</keyword>
<comment type="similarity">
    <text evidence="5">Belongs to the CbiD family.</text>
</comment>
<keyword evidence="3 5" id="KW-0808">Transferase</keyword>
<dbReference type="SUPFAM" id="SSF111342">
    <property type="entry name" value="CbiD-like"/>
    <property type="match status" value="1"/>
</dbReference>
<dbReference type="EC" id="2.1.1.195" evidence="5"/>
<organism evidence="8">
    <name type="scientific">Clostridioides difficile</name>
    <name type="common">Peptoclostridium difficile</name>
    <dbReference type="NCBI Taxonomy" id="1496"/>
    <lineage>
        <taxon>Bacteria</taxon>
        <taxon>Bacillati</taxon>
        <taxon>Bacillota</taxon>
        <taxon>Clostridia</taxon>
        <taxon>Peptostreptococcales</taxon>
        <taxon>Peptostreptococcaceae</taxon>
        <taxon>Clostridioides</taxon>
    </lineage>
</organism>
<keyword evidence="2 5" id="KW-0489">Methyltransferase</keyword>